<accession>A0A7J6WR33</accession>
<evidence type="ECO:0000313" key="1">
    <source>
        <dbReference type="EMBL" id="KAF5199070.1"/>
    </source>
</evidence>
<proteinExistence type="predicted"/>
<keyword evidence="2" id="KW-1185">Reference proteome</keyword>
<dbReference type="Proteomes" id="UP000554482">
    <property type="component" value="Unassembled WGS sequence"/>
</dbReference>
<sequence length="133" mass="15448">MLGAFDRFKHTDTVVENYEKELSNDFKHFLDLCLDYDPSKGFTTGALLGHPIMRLENILDVKTITKRMKVAMEGGRNNVRREAPELNDEEKRQCKNMAEVHTCYNLSKFTYYIHFVMYPANDLLLIGNNCSFS</sequence>
<dbReference type="EMBL" id="JABWDY010012483">
    <property type="protein sequence ID" value="KAF5199070.1"/>
    <property type="molecule type" value="Genomic_DNA"/>
</dbReference>
<comment type="caution">
    <text evidence="1">The sequence shown here is derived from an EMBL/GenBank/DDBJ whole genome shotgun (WGS) entry which is preliminary data.</text>
</comment>
<organism evidence="1 2">
    <name type="scientific">Thalictrum thalictroides</name>
    <name type="common">Rue-anemone</name>
    <name type="synonym">Anemone thalictroides</name>
    <dbReference type="NCBI Taxonomy" id="46969"/>
    <lineage>
        <taxon>Eukaryota</taxon>
        <taxon>Viridiplantae</taxon>
        <taxon>Streptophyta</taxon>
        <taxon>Embryophyta</taxon>
        <taxon>Tracheophyta</taxon>
        <taxon>Spermatophyta</taxon>
        <taxon>Magnoliopsida</taxon>
        <taxon>Ranunculales</taxon>
        <taxon>Ranunculaceae</taxon>
        <taxon>Thalictroideae</taxon>
        <taxon>Thalictrum</taxon>
    </lineage>
</organism>
<evidence type="ECO:0000313" key="2">
    <source>
        <dbReference type="Proteomes" id="UP000554482"/>
    </source>
</evidence>
<name>A0A7J6WR33_THATH</name>
<protein>
    <submittedName>
        <fullName evidence="1">Uncharacterized protein</fullName>
    </submittedName>
</protein>
<gene>
    <name evidence="1" type="ORF">FRX31_011343</name>
</gene>
<reference evidence="1 2" key="1">
    <citation type="submission" date="2020-06" db="EMBL/GenBank/DDBJ databases">
        <title>Transcriptomic and genomic resources for Thalictrum thalictroides and T. hernandezii: Facilitating candidate gene discovery in an emerging model plant lineage.</title>
        <authorList>
            <person name="Arias T."/>
            <person name="Riano-Pachon D.M."/>
            <person name="Di Stilio V.S."/>
        </authorList>
    </citation>
    <scope>NUCLEOTIDE SEQUENCE [LARGE SCALE GENOMIC DNA]</scope>
    <source>
        <strain evidence="2">cv. WT478/WT964</strain>
        <tissue evidence="1">Leaves</tissue>
    </source>
</reference>
<dbReference type="AlphaFoldDB" id="A0A7J6WR33"/>